<evidence type="ECO:0000256" key="2">
    <source>
        <dbReference type="ARBA" id="ARBA00023015"/>
    </source>
</evidence>
<dbReference type="InterPro" id="IPR014284">
    <property type="entry name" value="RNA_pol_sigma-70_dom"/>
</dbReference>
<dbReference type="InterPro" id="IPR039425">
    <property type="entry name" value="RNA_pol_sigma-70-like"/>
</dbReference>
<proteinExistence type="inferred from homology"/>
<accession>A0A1Y1CPU5</accession>
<dbReference type="NCBIfam" id="TIGR02937">
    <property type="entry name" value="sigma70-ECF"/>
    <property type="match status" value="1"/>
</dbReference>
<dbReference type="InterPro" id="IPR013325">
    <property type="entry name" value="RNA_pol_sigma_r2"/>
</dbReference>
<comment type="similarity">
    <text evidence="1">Belongs to the sigma-70 factor family. ECF subfamily.</text>
</comment>
<dbReference type="RefSeq" id="WP_096432466.1">
    <property type="nucleotide sequence ID" value="NZ_AP018042.1"/>
</dbReference>
<organism evidence="7 8">
    <name type="scientific">Labilibaculum antarcticum</name>
    <dbReference type="NCBI Taxonomy" id="1717717"/>
    <lineage>
        <taxon>Bacteria</taxon>
        <taxon>Pseudomonadati</taxon>
        <taxon>Bacteroidota</taxon>
        <taxon>Bacteroidia</taxon>
        <taxon>Marinilabiliales</taxon>
        <taxon>Marinifilaceae</taxon>
        <taxon>Labilibaculum</taxon>
    </lineage>
</organism>
<dbReference type="Proteomes" id="UP000218267">
    <property type="component" value="Chromosome"/>
</dbReference>
<keyword evidence="2" id="KW-0805">Transcription regulation</keyword>
<dbReference type="GO" id="GO:0016987">
    <property type="term" value="F:sigma factor activity"/>
    <property type="evidence" value="ECO:0007669"/>
    <property type="project" value="UniProtKB-KW"/>
</dbReference>
<dbReference type="Gene3D" id="1.10.1740.10">
    <property type="match status" value="1"/>
</dbReference>
<dbReference type="Gene3D" id="1.10.10.10">
    <property type="entry name" value="Winged helix-like DNA-binding domain superfamily/Winged helix DNA-binding domain"/>
    <property type="match status" value="1"/>
</dbReference>
<keyword evidence="8" id="KW-1185">Reference proteome</keyword>
<reference evidence="8" key="2">
    <citation type="journal article" date="2020" name="Antonie Van Leeuwenhoek">
        <title>Labilibaculum antarcticum sp. nov., a novel facultative anaerobic, psychrotorelant bacterium isolated from marine sediment of Antarctica.</title>
        <authorList>
            <person name="Watanabe M."/>
            <person name="Kojima H."/>
            <person name="Fukui M."/>
        </authorList>
    </citation>
    <scope>NUCLEOTIDE SEQUENCE [LARGE SCALE GENOMIC DNA]</scope>
    <source>
        <strain evidence="8">SPP2</strain>
    </source>
</reference>
<evidence type="ECO:0000256" key="3">
    <source>
        <dbReference type="ARBA" id="ARBA00023082"/>
    </source>
</evidence>
<evidence type="ECO:0000313" key="7">
    <source>
        <dbReference type="EMBL" id="BAX82290.1"/>
    </source>
</evidence>
<dbReference type="GO" id="GO:0003677">
    <property type="term" value="F:DNA binding"/>
    <property type="evidence" value="ECO:0007669"/>
    <property type="project" value="InterPro"/>
</dbReference>
<feature type="domain" description="RNA polymerase sigma factor 70 region 4 type 2" evidence="6">
    <location>
        <begin position="119"/>
        <end position="154"/>
    </location>
</feature>
<evidence type="ECO:0000256" key="4">
    <source>
        <dbReference type="ARBA" id="ARBA00023163"/>
    </source>
</evidence>
<name>A0A1Y1CPU5_9BACT</name>
<dbReference type="PANTHER" id="PTHR43133">
    <property type="entry name" value="RNA POLYMERASE ECF-TYPE SIGMA FACTO"/>
    <property type="match status" value="1"/>
</dbReference>
<evidence type="ECO:0000259" key="5">
    <source>
        <dbReference type="Pfam" id="PF04542"/>
    </source>
</evidence>
<dbReference type="InterPro" id="IPR007627">
    <property type="entry name" value="RNA_pol_sigma70_r2"/>
</dbReference>
<reference evidence="7 8" key="1">
    <citation type="journal article" date="2018" name="Mar. Genomics">
        <title>Complete genome sequence of Marinifilaceae bacterium strain SPP2, isolated from the Antarctic marine sediment.</title>
        <authorList>
            <person name="Watanabe M."/>
            <person name="Kojima H."/>
            <person name="Fukui M."/>
        </authorList>
    </citation>
    <scope>NUCLEOTIDE SEQUENCE [LARGE SCALE GENOMIC DNA]</scope>
    <source>
        <strain evidence="7 8">SPP2</strain>
    </source>
</reference>
<dbReference type="SUPFAM" id="SSF88659">
    <property type="entry name" value="Sigma3 and sigma4 domains of RNA polymerase sigma factors"/>
    <property type="match status" value="1"/>
</dbReference>
<sequence>MTTIEFKTHILSLDQQLKNYAFMLTSNQDDALDLCQDTLLKAITYRAKFTHSNLKAWIFTIMKNTFINAYRRKVKQREWLLNETNSNRGILNVSNDNPMSTQNYNDIVQEFNKLESFIREPFKMYLEGYKYREIADDLNLPIGTIKSRIFQGRRILMESLKEFAN</sequence>
<evidence type="ECO:0000256" key="1">
    <source>
        <dbReference type="ARBA" id="ARBA00010641"/>
    </source>
</evidence>
<dbReference type="InterPro" id="IPR036388">
    <property type="entry name" value="WH-like_DNA-bd_sf"/>
</dbReference>
<feature type="domain" description="RNA polymerase sigma-70 region 2" evidence="5">
    <location>
        <begin position="15"/>
        <end position="73"/>
    </location>
</feature>
<dbReference type="SUPFAM" id="SSF88946">
    <property type="entry name" value="Sigma2 domain of RNA polymerase sigma factors"/>
    <property type="match status" value="1"/>
</dbReference>
<gene>
    <name evidence="7" type="ORF">ALGA_3998</name>
</gene>
<evidence type="ECO:0000259" key="6">
    <source>
        <dbReference type="Pfam" id="PF08281"/>
    </source>
</evidence>
<dbReference type="PANTHER" id="PTHR43133:SF25">
    <property type="entry name" value="RNA POLYMERASE SIGMA FACTOR RFAY-RELATED"/>
    <property type="match status" value="1"/>
</dbReference>
<dbReference type="EMBL" id="AP018042">
    <property type="protein sequence ID" value="BAX82290.1"/>
    <property type="molecule type" value="Genomic_DNA"/>
</dbReference>
<keyword evidence="3" id="KW-0731">Sigma factor</keyword>
<dbReference type="KEGG" id="mbas:ALGA_3998"/>
<protein>
    <submittedName>
        <fullName evidence="7">RNA polymerase subunit sigma</fullName>
    </submittedName>
</protein>
<dbReference type="InterPro" id="IPR013249">
    <property type="entry name" value="RNA_pol_sigma70_r4_t2"/>
</dbReference>
<keyword evidence="4" id="KW-0804">Transcription</keyword>
<dbReference type="Pfam" id="PF08281">
    <property type="entry name" value="Sigma70_r4_2"/>
    <property type="match status" value="1"/>
</dbReference>
<dbReference type="AlphaFoldDB" id="A0A1Y1CPU5"/>
<dbReference type="GO" id="GO:0006352">
    <property type="term" value="P:DNA-templated transcription initiation"/>
    <property type="evidence" value="ECO:0007669"/>
    <property type="project" value="InterPro"/>
</dbReference>
<evidence type="ECO:0000313" key="8">
    <source>
        <dbReference type="Proteomes" id="UP000218267"/>
    </source>
</evidence>
<dbReference type="Pfam" id="PF04542">
    <property type="entry name" value="Sigma70_r2"/>
    <property type="match status" value="1"/>
</dbReference>
<dbReference type="InterPro" id="IPR013324">
    <property type="entry name" value="RNA_pol_sigma_r3/r4-like"/>
</dbReference>
<dbReference type="OrthoDB" id="9803470at2"/>